<feature type="transmembrane region" description="Helical" evidence="8">
    <location>
        <begin position="53"/>
        <end position="73"/>
    </location>
</feature>
<keyword evidence="5 8" id="KW-1133">Transmembrane helix</keyword>
<feature type="transmembrane region" description="Helical" evidence="8">
    <location>
        <begin position="177"/>
        <end position="195"/>
    </location>
</feature>
<dbReference type="EMBL" id="ML977352">
    <property type="protein sequence ID" value="KAF2107651.1"/>
    <property type="molecule type" value="Genomic_DNA"/>
</dbReference>
<keyword evidence="11" id="KW-1185">Reference proteome</keyword>
<dbReference type="InterPro" id="IPR020846">
    <property type="entry name" value="MFS_dom"/>
</dbReference>
<feature type="transmembrane region" description="Helical" evidence="8">
    <location>
        <begin position="343"/>
        <end position="363"/>
    </location>
</feature>
<dbReference type="InterPro" id="IPR050360">
    <property type="entry name" value="MFS_Sugar_Transporters"/>
</dbReference>
<evidence type="ECO:0000256" key="6">
    <source>
        <dbReference type="ARBA" id="ARBA00023136"/>
    </source>
</evidence>
<feature type="domain" description="Major facilitator superfamily (MFS) profile" evidence="9">
    <location>
        <begin position="15"/>
        <end position="465"/>
    </location>
</feature>
<dbReference type="PROSITE" id="PS50850">
    <property type="entry name" value="MFS"/>
    <property type="match status" value="1"/>
</dbReference>
<comment type="subcellular location">
    <subcellularLocation>
        <location evidence="1">Membrane</location>
        <topology evidence="1">Multi-pass membrane protein</topology>
    </subcellularLocation>
</comment>
<evidence type="ECO:0000256" key="1">
    <source>
        <dbReference type="ARBA" id="ARBA00004141"/>
    </source>
</evidence>
<evidence type="ECO:0000256" key="7">
    <source>
        <dbReference type="RuleBase" id="RU003346"/>
    </source>
</evidence>
<dbReference type="PROSITE" id="PS00217">
    <property type="entry name" value="SUGAR_TRANSPORT_2"/>
    <property type="match status" value="1"/>
</dbReference>
<evidence type="ECO:0000256" key="8">
    <source>
        <dbReference type="SAM" id="Phobius"/>
    </source>
</evidence>
<gene>
    <name evidence="10" type="ORF">BDV96DRAFT_616690</name>
</gene>
<proteinExistence type="inferred from homology"/>
<dbReference type="OrthoDB" id="5399138at2759"/>
<sequence length="501" mass="53745">MGLTKIFYPPRYVVASIIAGLGGALFGLDTGTIGPITVMPKFAETFGALNATIHGLVVSSILITGALASFMAGHLADTLGRPRGMAIGGLVFGIGAALEAGSIHLAMLFVGRLITGIGEGLFLSTTVVYICEISPAKNRGIIASAPQFFITLALVIGYFFCYGTANIESSLSWRLPFAFQSLCAIIYAALCVLLLPNSPRWLKANGQIEEADIVWEKLGSSEFEDNEDHENRELETEAGLNLEPLALRQTITHQSMKEEVHMLLKVFAKDARKPTALGVFMMSMMQLSGIDGVLYYAPMLFQQAGLAGTSSSFLASGLTGVVIFATTIPAVLLADRWSRRASVIYGGFVLAVTMLVIGSLYAADVVHSDYGAGRWVVVACIFLFTFVYSGSWAVTISIYASEVQPLKTRAAASSLGRSGNWVVNWVVAFTTPVFLTASSSGVYFMFGASCLVTAVVCFLWMPETRGLSLEEIDGIFSKANSRQSGTSRVSHIFRRGEKTTV</sequence>
<dbReference type="SUPFAM" id="SSF103473">
    <property type="entry name" value="MFS general substrate transporter"/>
    <property type="match status" value="1"/>
</dbReference>
<dbReference type="InterPro" id="IPR003663">
    <property type="entry name" value="Sugar/inositol_transpt"/>
</dbReference>
<feature type="transmembrane region" description="Helical" evidence="8">
    <location>
        <begin position="443"/>
        <end position="461"/>
    </location>
</feature>
<reference evidence="10" key="1">
    <citation type="journal article" date="2020" name="Stud. Mycol.">
        <title>101 Dothideomycetes genomes: a test case for predicting lifestyles and emergence of pathogens.</title>
        <authorList>
            <person name="Haridas S."/>
            <person name="Albert R."/>
            <person name="Binder M."/>
            <person name="Bloem J."/>
            <person name="Labutti K."/>
            <person name="Salamov A."/>
            <person name="Andreopoulos B."/>
            <person name="Baker S."/>
            <person name="Barry K."/>
            <person name="Bills G."/>
            <person name="Bluhm B."/>
            <person name="Cannon C."/>
            <person name="Castanera R."/>
            <person name="Culley D."/>
            <person name="Daum C."/>
            <person name="Ezra D."/>
            <person name="Gonzalez J."/>
            <person name="Henrissat B."/>
            <person name="Kuo A."/>
            <person name="Liang C."/>
            <person name="Lipzen A."/>
            <person name="Lutzoni F."/>
            <person name="Magnuson J."/>
            <person name="Mondo S."/>
            <person name="Nolan M."/>
            <person name="Ohm R."/>
            <person name="Pangilinan J."/>
            <person name="Park H.-J."/>
            <person name="Ramirez L."/>
            <person name="Alfaro M."/>
            <person name="Sun H."/>
            <person name="Tritt A."/>
            <person name="Yoshinaga Y."/>
            <person name="Zwiers L.-H."/>
            <person name="Turgeon B."/>
            <person name="Goodwin S."/>
            <person name="Spatafora J."/>
            <person name="Crous P."/>
            <person name="Grigoriev I."/>
        </authorList>
    </citation>
    <scope>NUCLEOTIDE SEQUENCE</scope>
    <source>
        <strain evidence="10">CBS 627.86</strain>
    </source>
</reference>
<feature type="transmembrane region" description="Helical" evidence="8">
    <location>
        <begin position="85"/>
        <end position="107"/>
    </location>
</feature>
<dbReference type="FunFam" id="1.20.1250.20:FF:000134">
    <property type="entry name" value="MFS sugar transporter protein"/>
    <property type="match status" value="1"/>
</dbReference>
<dbReference type="Proteomes" id="UP000799770">
    <property type="component" value="Unassembled WGS sequence"/>
</dbReference>
<name>A0A6A5YN89_9PLEO</name>
<dbReference type="InterPro" id="IPR005828">
    <property type="entry name" value="MFS_sugar_transport-like"/>
</dbReference>
<evidence type="ECO:0000256" key="4">
    <source>
        <dbReference type="ARBA" id="ARBA00022692"/>
    </source>
</evidence>
<dbReference type="PRINTS" id="PR00171">
    <property type="entry name" value="SUGRTRNSPORT"/>
</dbReference>
<feature type="transmembrane region" description="Helical" evidence="8">
    <location>
        <begin position="313"/>
        <end position="334"/>
    </location>
</feature>
<feature type="transmembrane region" description="Helical" evidence="8">
    <location>
        <begin position="421"/>
        <end position="437"/>
    </location>
</feature>
<dbReference type="PANTHER" id="PTHR48022">
    <property type="entry name" value="PLASTIDIC GLUCOSE TRANSPORTER 4"/>
    <property type="match status" value="1"/>
</dbReference>
<feature type="transmembrane region" description="Helical" evidence="8">
    <location>
        <begin position="12"/>
        <end position="33"/>
    </location>
</feature>
<accession>A0A6A5YN89</accession>
<evidence type="ECO:0000256" key="5">
    <source>
        <dbReference type="ARBA" id="ARBA00022989"/>
    </source>
</evidence>
<evidence type="ECO:0000259" key="9">
    <source>
        <dbReference type="PROSITE" id="PS50850"/>
    </source>
</evidence>
<evidence type="ECO:0000256" key="2">
    <source>
        <dbReference type="ARBA" id="ARBA00010992"/>
    </source>
</evidence>
<organism evidence="10 11">
    <name type="scientific">Lophiotrema nucula</name>
    <dbReference type="NCBI Taxonomy" id="690887"/>
    <lineage>
        <taxon>Eukaryota</taxon>
        <taxon>Fungi</taxon>
        <taxon>Dikarya</taxon>
        <taxon>Ascomycota</taxon>
        <taxon>Pezizomycotina</taxon>
        <taxon>Dothideomycetes</taxon>
        <taxon>Pleosporomycetidae</taxon>
        <taxon>Pleosporales</taxon>
        <taxon>Lophiotremataceae</taxon>
        <taxon>Lophiotrema</taxon>
    </lineage>
</organism>
<feature type="transmembrane region" description="Helical" evidence="8">
    <location>
        <begin position="113"/>
        <end position="131"/>
    </location>
</feature>
<dbReference type="InterPro" id="IPR036259">
    <property type="entry name" value="MFS_trans_sf"/>
</dbReference>
<feature type="transmembrane region" description="Helical" evidence="8">
    <location>
        <begin position="375"/>
        <end position="400"/>
    </location>
</feature>
<dbReference type="Pfam" id="PF00083">
    <property type="entry name" value="Sugar_tr"/>
    <property type="match status" value="1"/>
</dbReference>
<keyword evidence="6 8" id="KW-0472">Membrane</keyword>
<keyword evidence="10" id="KW-0762">Sugar transport</keyword>
<dbReference type="InterPro" id="IPR005829">
    <property type="entry name" value="Sugar_transporter_CS"/>
</dbReference>
<dbReference type="PANTHER" id="PTHR48022:SF2">
    <property type="entry name" value="PLASTIDIC GLUCOSE TRANSPORTER 4"/>
    <property type="match status" value="1"/>
</dbReference>
<dbReference type="NCBIfam" id="TIGR00879">
    <property type="entry name" value="SP"/>
    <property type="match status" value="1"/>
</dbReference>
<dbReference type="GO" id="GO:0016020">
    <property type="term" value="C:membrane"/>
    <property type="evidence" value="ECO:0007669"/>
    <property type="project" value="UniProtKB-SubCell"/>
</dbReference>
<feature type="transmembrane region" description="Helical" evidence="8">
    <location>
        <begin position="143"/>
        <end position="165"/>
    </location>
</feature>
<dbReference type="Gene3D" id="1.20.1250.20">
    <property type="entry name" value="MFS general substrate transporter like domains"/>
    <property type="match status" value="1"/>
</dbReference>
<evidence type="ECO:0000313" key="10">
    <source>
        <dbReference type="EMBL" id="KAF2107651.1"/>
    </source>
</evidence>
<protein>
    <submittedName>
        <fullName evidence="10">Putative MFS sugar transporter</fullName>
    </submittedName>
</protein>
<keyword evidence="3 7" id="KW-0813">Transport</keyword>
<comment type="similarity">
    <text evidence="2 7">Belongs to the major facilitator superfamily. Sugar transporter (TC 2.A.1.1) family.</text>
</comment>
<keyword evidence="4 8" id="KW-0812">Transmembrane</keyword>
<dbReference type="GO" id="GO:0005351">
    <property type="term" value="F:carbohydrate:proton symporter activity"/>
    <property type="evidence" value="ECO:0007669"/>
    <property type="project" value="TreeGrafter"/>
</dbReference>
<evidence type="ECO:0000256" key="3">
    <source>
        <dbReference type="ARBA" id="ARBA00022448"/>
    </source>
</evidence>
<evidence type="ECO:0000313" key="11">
    <source>
        <dbReference type="Proteomes" id="UP000799770"/>
    </source>
</evidence>
<dbReference type="AlphaFoldDB" id="A0A6A5YN89"/>
<feature type="transmembrane region" description="Helical" evidence="8">
    <location>
        <begin position="275"/>
        <end position="297"/>
    </location>
</feature>